<dbReference type="NCBIfam" id="TIGR04183">
    <property type="entry name" value="Por_Secre_tail"/>
    <property type="match status" value="1"/>
</dbReference>
<gene>
    <name evidence="2" type="ORF">SDC9_68806</name>
</gene>
<accession>A0A644Y8A3</accession>
<dbReference type="Pfam" id="PF18962">
    <property type="entry name" value="Por_Secre_tail"/>
    <property type="match status" value="1"/>
</dbReference>
<evidence type="ECO:0000259" key="1">
    <source>
        <dbReference type="Pfam" id="PF18962"/>
    </source>
</evidence>
<feature type="domain" description="Secretion system C-terminal sorting" evidence="1">
    <location>
        <begin position="428"/>
        <end position="489"/>
    </location>
</feature>
<dbReference type="Gene3D" id="3.60.60.10">
    <property type="entry name" value="Penicillin V Acylase, Chain A"/>
    <property type="match status" value="1"/>
</dbReference>
<reference evidence="2" key="1">
    <citation type="submission" date="2019-08" db="EMBL/GenBank/DDBJ databases">
        <authorList>
            <person name="Kucharzyk K."/>
            <person name="Murdoch R.W."/>
            <person name="Higgins S."/>
            <person name="Loffler F."/>
        </authorList>
    </citation>
    <scope>NUCLEOTIDE SEQUENCE</scope>
</reference>
<proteinExistence type="predicted"/>
<organism evidence="2">
    <name type="scientific">bioreactor metagenome</name>
    <dbReference type="NCBI Taxonomy" id="1076179"/>
    <lineage>
        <taxon>unclassified sequences</taxon>
        <taxon>metagenomes</taxon>
        <taxon>ecological metagenomes</taxon>
    </lineage>
</organism>
<dbReference type="AlphaFoldDB" id="A0A644Y8A3"/>
<evidence type="ECO:0000313" key="2">
    <source>
        <dbReference type="EMBL" id="MPM22354.1"/>
    </source>
</evidence>
<dbReference type="EMBL" id="VSSQ01003791">
    <property type="protein sequence ID" value="MPM22354.1"/>
    <property type="molecule type" value="Genomic_DNA"/>
</dbReference>
<name>A0A644Y8A3_9ZZZZ</name>
<protein>
    <recommendedName>
        <fullName evidence="1">Secretion system C-terminal sorting domain-containing protein</fullName>
    </recommendedName>
</protein>
<sequence>MKKLIFSVILLIASITIVKSQTVNGVMIADTGNYAVVLVQGNHYERGFAYGYICSDMIMDLWDNYIQPTYGMYLPFARALVGSPANFSVDTEYVTEARGMIDGIAYAGHDTSGFSYLDLFVVNFMTDLEGFMSVKDFPESQHCSSFMNWGAATQGTDLNGKSVISHFLDAVSLNPVITRNQVVVVHFPTEPDEQPWLMTGVAGQMVASQALNNNGLVLFLNTVNGYTAQTNKGYEPMTLTLRKAVEKTDFNGDGLTNVNDVKAAIDANTNGYARGFIVSAIAPSTIGVDTLISMVAECAPDTPYITYRNINDLDSLDGTNLYAANDFIKRNNAQDYCSRYTNVKNAVNHVYYGVNIGSADNKSIMYNNSTQSSCMQFIQVIPENGVFTMAVANNSSPAYLQTPVTYSYDVLFNYTGIRDYAAAENVSVFPNPATDQISLGLRDNELYEYQILDLTGKTVLAGTLQNQNKIYISSLPQGFYLIQLHSIDKILSGKIMKQ</sequence>
<comment type="caution">
    <text evidence="2">The sequence shown here is derived from an EMBL/GenBank/DDBJ whole genome shotgun (WGS) entry which is preliminary data.</text>
</comment>
<dbReference type="InterPro" id="IPR026444">
    <property type="entry name" value="Secre_tail"/>
</dbReference>